<evidence type="ECO:0000313" key="5">
    <source>
        <dbReference type="EMBL" id="KAJ8383909.1"/>
    </source>
</evidence>
<dbReference type="Pfam" id="PF00010">
    <property type="entry name" value="HLH"/>
    <property type="match status" value="1"/>
</dbReference>
<dbReference type="Proteomes" id="UP001221898">
    <property type="component" value="Unassembled WGS sequence"/>
</dbReference>
<keyword evidence="2" id="KW-0804">Transcription</keyword>
<gene>
    <name evidence="5" type="ORF">AAFF_G00213720</name>
</gene>
<feature type="region of interest" description="Disordered" evidence="3">
    <location>
        <begin position="271"/>
        <end position="290"/>
    </location>
</feature>
<dbReference type="Gene3D" id="4.10.280.10">
    <property type="entry name" value="Helix-loop-helix DNA-binding domain"/>
    <property type="match status" value="1"/>
</dbReference>
<feature type="domain" description="BHLH" evidence="4">
    <location>
        <begin position="168"/>
        <end position="220"/>
    </location>
</feature>
<feature type="compositionally biased region" description="Basic and acidic residues" evidence="3">
    <location>
        <begin position="246"/>
        <end position="260"/>
    </location>
</feature>
<accession>A0AAD7W5S9</accession>
<dbReference type="EMBL" id="JAINUG010000283">
    <property type="protein sequence ID" value="KAJ8383909.1"/>
    <property type="molecule type" value="Genomic_DNA"/>
</dbReference>
<feature type="compositionally biased region" description="Basic residues" evidence="3">
    <location>
        <begin position="156"/>
        <end position="170"/>
    </location>
</feature>
<sequence>MSPSPHPPPHTPQHELAQRAAINLGQEGNDGLDDLSFTVSRYGEGIAVLHSTLANCRHGDMFSVNDRKISVPPFLCREFPAAPGRTAHTRARGRNHDEPTSFTESDVSEEELEASPLGLEEDGDGDSGSEDGRKASPLGEAGHGGPAGEPEDAKAGGKRRSRPARSKARRVAANVRERKRILDYNQAFNALRMALKHDLSGKRLSKIATLRRAINRISSLSVFLRANPAAPAAPVAIAPPPQRQPCAHDDPGSEPRKERGFQAPAESYLQRQHPPGHAHAHGHAHFLPGEPQLYTDPSGQLGPPSPHYLHYPGDAHRFLPHEHYPGARDELHSPPLYGGGGCGGAGAGYQFGVRATCHQNHMDAFPDCPPALPLTWQLSYLQGGSGYQQSLSIH</sequence>
<dbReference type="GO" id="GO:0007423">
    <property type="term" value="P:sensory organ development"/>
    <property type="evidence" value="ECO:0007669"/>
    <property type="project" value="TreeGrafter"/>
</dbReference>
<evidence type="ECO:0000256" key="2">
    <source>
        <dbReference type="ARBA" id="ARBA00023163"/>
    </source>
</evidence>
<dbReference type="SMART" id="SM00353">
    <property type="entry name" value="HLH"/>
    <property type="match status" value="1"/>
</dbReference>
<protein>
    <recommendedName>
        <fullName evidence="4">BHLH domain-containing protein</fullName>
    </recommendedName>
</protein>
<dbReference type="GO" id="GO:0005634">
    <property type="term" value="C:nucleus"/>
    <property type="evidence" value="ECO:0007669"/>
    <property type="project" value="TreeGrafter"/>
</dbReference>
<dbReference type="GO" id="GO:0003700">
    <property type="term" value="F:DNA-binding transcription factor activity"/>
    <property type="evidence" value="ECO:0007669"/>
    <property type="project" value="TreeGrafter"/>
</dbReference>
<proteinExistence type="predicted"/>
<keyword evidence="6" id="KW-1185">Reference proteome</keyword>
<dbReference type="InterPro" id="IPR011598">
    <property type="entry name" value="bHLH_dom"/>
</dbReference>
<dbReference type="PANTHER" id="PTHR19290">
    <property type="entry name" value="BASIC HELIX-LOOP-HELIX PROTEIN NEUROGENIN-RELATED"/>
    <property type="match status" value="1"/>
</dbReference>
<dbReference type="PROSITE" id="PS50888">
    <property type="entry name" value="BHLH"/>
    <property type="match status" value="1"/>
</dbReference>
<evidence type="ECO:0000313" key="6">
    <source>
        <dbReference type="Proteomes" id="UP001221898"/>
    </source>
</evidence>
<organism evidence="5 6">
    <name type="scientific">Aldrovandia affinis</name>
    <dbReference type="NCBI Taxonomy" id="143900"/>
    <lineage>
        <taxon>Eukaryota</taxon>
        <taxon>Metazoa</taxon>
        <taxon>Chordata</taxon>
        <taxon>Craniata</taxon>
        <taxon>Vertebrata</taxon>
        <taxon>Euteleostomi</taxon>
        <taxon>Actinopterygii</taxon>
        <taxon>Neopterygii</taxon>
        <taxon>Teleostei</taxon>
        <taxon>Notacanthiformes</taxon>
        <taxon>Halosauridae</taxon>
        <taxon>Aldrovandia</taxon>
    </lineage>
</organism>
<evidence type="ECO:0000256" key="3">
    <source>
        <dbReference type="SAM" id="MobiDB-lite"/>
    </source>
</evidence>
<dbReference type="GO" id="GO:0045944">
    <property type="term" value="P:positive regulation of transcription by RNA polymerase II"/>
    <property type="evidence" value="ECO:0007669"/>
    <property type="project" value="TreeGrafter"/>
</dbReference>
<feature type="region of interest" description="Disordered" evidence="3">
    <location>
        <begin position="85"/>
        <end position="173"/>
    </location>
</feature>
<dbReference type="SUPFAM" id="SSF47459">
    <property type="entry name" value="HLH, helix-loop-helix DNA-binding domain"/>
    <property type="match status" value="1"/>
</dbReference>
<dbReference type="GO" id="GO:0046983">
    <property type="term" value="F:protein dimerization activity"/>
    <property type="evidence" value="ECO:0007669"/>
    <property type="project" value="InterPro"/>
</dbReference>
<dbReference type="GO" id="GO:0061564">
    <property type="term" value="P:axon development"/>
    <property type="evidence" value="ECO:0007669"/>
    <property type="project" value="TreeGrafter"/>
</dbReference>
<feature type="region of interest" description="Disordered" evidence="3">
    <location>
        <begin position="233"/>
        <end position="260"/>
    </location>
</feature>
<evidence type="ECO:0000259" key="4">
    <source>
        <dbReference type="PROSITE" id="PS50888"/>
    </source>
</evidence>
<dbReference type="GO" id="GO:0070888">
    <property type="term" value="F:E-box binding"/>
    <property type="evidence" value="ECO:0007669"/>
    <property type="project" value="TreeGrafter"/>
</dbReference>
<name>A0AAD7W5S9_9TELE</name>
<dbReference type="CDD" id="cd18912">
    <property type="entry name" value="bHLH_TS_bHLHa9"/>
    <property type="match status" value="1"/>
</dbReference>
<dbReference type="InterPro" id="IPR036638">
    <property type="entry name" value="HLH_DNA-bd_sf"/>
</dbReference>
<dbReference type="AlphaFoldDB" id="A0AAD7W5S9"/>
<feature type="compositionally biased region" description="Acidic residues" evidence="3">
    <location>
        <begin position="106"/>
        <end position="129"/>
    </location>
</feature>
<keyword evidence="1" id="KW-0805">Transcription regulation</keyword>
<feature type="compositionally biased region" description="Basic residues" evidence="3">
    <location>
        <begin position="274"/>
        <end position="284"/>
    </location>
</feature>
<reference evidence="5" key="1">
    <citation type="journal article" date="2023" name="Science">
        <title>Genome structures resolve the early diversification of teleost fishes.</title>
        <authorList>
            <person name="Parey E."/>
            <person name="Louis A."/>
            <person name="Montfort J."/>
            <person name="Bouchez O."/>
            <person name="Roques C."/>
            <person name="Iampietro C."/>
            <person name="Lluch J."/>
            <person name="Castinel A."/>
            <person name="Donnadieu C."/>
            <person name="Desvignes T."/>
            <person name="Floi Bucao C."/>
            <person name="Jouanno E."/>
            <person name="Wen M."/>
            <person name="Mejri S."/>
            <person name="Dirks R."/>
            <person name="Jansen H."/>
            <person name="Henkel C."/>
            <person name="Chen W.J."/>
            <person name="Zahm M."/>
            <person name="Cabau C."/>
            <person name="Klopp C."/>
            <person name="Thompson A.W."/>
            <person name="Robinson-Rechavi M."/>
            <person name="Braasch I."/>
            <person name="Lecointre G."/>
            <person name="Bobe J."/>
            <person name="Postlethwait J.H."/>
            <person name="Berthelot C."/>
            <person name="Roest Crollius H."/>
            <person name="Guiguen Y."/>
        </authorList>
    </citation>
    <scope>NUCLEOTIDE SEQUENCE</scope>
    <source>
        <strain evidence="5">NC1722</strain>
    </source>
</reference>
<comment type="caution">
    <text evidence="5">The sequence shown here is derived from an EMBL/GenBank/DDBJ whole genome shotgun (WGS) entry which is preliminary data.</text>
</comment>
<evidence type="ECO:0000256" key="1">
    <source>
        <dbReference type="ARBA" id="ARBA00023015"/>
    </source>
</evidence>
<dbReference type="InterPro" id="IPR050359">
    <property type="entry name" value="bHLH_transcription_factors"/>
</dbReference>